<sequence>MVQIINNRDNSLPKFGRSTPWLWRANCQDVVSALCALSLLEDEMNKRYKMLKSVKVVNLDSYNKIGNERIAHIAVVFNKGTDLIGEKELKSLFESTCKRIGEMGRKVGIHLILGQI</sequence>
<dbReference type="EMBL" id="ANNX02000025">
    <property type="protein sequence ID" value="KYC41019.1"/>
    <property type="molecule type" value="Genomic_DNA"/>
</dbReference>
<proteinExistence type="predicted"/>
<evidence type="ECO:0000313" key="1">
    <source>
        <dbReference type="EMBL" id="KYC41019.1"/>
    </source>
</evidence>
<comment type="caution">
    <text evidence="1">The sequence shown here is derived from an EMBL/GenBank/DDBJ whole genome shotgun (WGS) entry which is preliminary data.</text>
</comment>
<dbReference type="STRING" id="128403.WA1_23110"/>
<dbReference type="Proteomes" id="UP000076925">
    <property type="component" value="Unassembled WGS sequence"/>
</dbReference>
<dbReference type="AlphaFoldDB" id="A0A139X8I5"/>
<reference evidence="1 2" key="1">
    <citation type="journal article" date="2013" name="Genome Biol. Evol.">
        <title>Genomes of Stigonematalean cyanobacteria (subsection V) and the evolution of oxygenic photosynthesis from prokaryotes to plastids.</title>
        <authorList>
            <person name="Dagan T."/>
            <person name="Roettger M."/>
            <person name="Stucken K."/>
            <person name="Landan G."/>
            <person name="Koch R."/>
            <person name="Major P."/>
            <person name="Gould S.B."/>
            <person name="Goremykin V.V."/>
            <person name="Rippka R."/>
            <person name="Tandeau de Marsac N."/>
            <person name="Gugger M."/>
            <person name="Lockhart P.J."/>
            <person name="Allen J.F."/>
            <person name="Brune I."/>
            <person name="Maus I."/>
            <person name="Puhler A."/>
            <person name="Martin W.F."/>
        </authorList>
    </citation>
    <scope>NUCLEOTIDE SEQUENCE [LARGE SCALE GENOMIC DNA]</scope>
    <source>
        <strain evidence="1 2">PCC 7110</strain>
    </source>
</reference>
<name>A0A139X8I5_9CYAN</name>
<dbReference type="Gene3D" id="3.40.50.300">
    <property type="entry name" value="P-loop containing nucleotide triphosphate hydrolases"/>
    <property type="match status" value="1"/>
</dbReference>
<protein>
    <submittedName>
        <fullName evidence="1">Uncharacterized protein</fullName>
    </submittedName>
</protein>
<evidence type="ECO:0000313" key="2">
    <source>
        <dbReference type="Proteomes" id="UP000076925"/>
    </source>
</evidence>
<accession>A0A139X8I5</accession>
<dbReference type="OrthoDB" id="513971at2"/>
<dbReference type="InterPro" id="IPR027417">
    <property type="entry name" value="P-loop_NTPase"/>
</dbReference>
<organism evidence="1 2">
    <name type="scientific">Scytonema hofmannii PCC 7110</name>
    <dbReference type="NCBI Taxonomy" id="128403"/>
    <lineage>
        <taxon>Bacteria</taxon>
        <taxon>Bacillati</taxon>
        <taxon>Cyanobacteriota</taxon>
        <taxon>Cyanophyceae</taxon>
        <taxon>Nostocales</taxon>
        <taxon>Scytonemataceae</taxon>
        <taxon>Scytonema</taxon>
    </lineage>
</organism>
<keyword evidence="2" id="KW-1185">Reference proteome</keyword>
<gene>
    <name evidence="1" type="ORF">WA1_23110</name>
</gene>
<dbReference type="RefSeq" id="WP_017744320.1">
    <property type="nucleotide sequence ID" value="NZ_KQ976354.1"/>
</dbReference>